<dbReference type="RefSeq" id="WP_048661383.1">
    <property type="nucleotide sequence ID" value="NZ_CAWMAN010000103.1"/>
</dbReference>
<protein>
    <recommendedName>
        <fullName evidence="3">Glycosyltransferase involved in cell wall biosynthesis</fullName>
    </recommendedName>
</protein>
<dbReference type="SUPFAM" id="SSF53756">
    <property type="entry name" value="UDP-Glycosyltransferase/glycogen phosphorylase"/>
    <property type="match status" value="1"/>
</dbReference>
<comment type="caution">
    <text evidence="1">The sequence shown here is derived from an EMBL/GenBank/DDBJ whole genome shotgun (WGS) entry which is preliminary data.</text>
</comment>
<reference evidence="1 2" key="1">
    <citation type="submission" date="2014-06" db="EMBL/GenBank/DDBJ databases">
        <authorList>
            <person name="Le Roux F."/>
        </authorList>
    </citation>
    <scope>NUCLEOTIDE SEQUENCE [LARGE SCALE GENOMIC DNA]</scope>
    <source>
        <strain evidence="1 2">J5-4</strain>
    </source>
</reference>
<keyword evidence="2" id="KW-1185">Reference proteome</keyword>
<evidence type="ECO:0000313" key="2">
    <source>
        <dbReference type="Proteomes" id="UP000049077"/>
    </source>
</evidence>
<name>A0ABP1WNP9_9VIBR</name>
<evidence type="ECO:0008006" key="3">
    <source>
        <dbReference type="Google" id="ProtNLM"/>
    </source>
</evidence>
<gene>
    <name evidence="1" type="ORF">VCR4J5_1470039</name>
</gene>
<dbReference type="EMBL" id="CCJX01000054">
    <property type="protein sequence ID" value="CDT05334.1"/>
    <property type="molecule type" value="Genomic_DNA"/>
</dbReference>
<sequence>MKMINNINLCSGECGLKTQSGEQSIGFIIGNFGKGIGGHYWDLKTISEKLNTKNEIIVFNVGVDKSPVLEQTNVKVIDVPLSFFKATASIKNNIRKYNVAAIYSIDIRVDFISMLVCNLFKIPLIMIKPGGPNPNGYYPVMNDLIVFSSENYEYFLNSNEHKDTNIHFMPNRSSLVNTNNKLVTEIINKVSQDSFKFVQVIRITKDYYNNLLQSIDLIRKLKNDNFNVSLIIIGVVQDIETMTLIEDYAQGLPVYFFSSNEYTKCGSELLGVGDIVIANGRSVMEASSLSLPTLVSAKNTSIPVLLNKNIFAQAFSVNFSPRFELPLNEKSELENYESIKELVLDKNRLAEMKEFSKVIFEKYFNVDNVLEKYLTIANEATFKRMTFKAHLFMMKKYLSSIVKMRLKL</sequence>
<organism evidence="1 2">
    <name type="scientific">Vibrio crassostreae</name>
    <dbReference type="NCBI Taxonomy" id="246167"/>
    <lineage>
        <taxon>Bacteria</taxon>
        <taxon>Pseudomonadati</taxon>
        <taxon>Pseudomonadota</taxon>
        <taxon>Gammaproteobacteria</taxon>
        <taxon>Vibrionales</taxon>
        <taxon>Vibrionaceae</taxon>
        <taxon>Vibrio</taxon>
    </lineage>
</organism>
<proteinExistence type="predicted"/>
<evidence type="ECO:0000313" key="1">
    <source>
        <dbReference type="EMBL" id="CDT05334.1"/>
    </source>
</evidence>
<dbReference type="Proteomes" id="UP000049077">
    <property type="component" value="Unassembled WGS sequence"/>
</dbReference>
<accession>A0ABP1WNP9</accession>